<evidence type="ECO:0000256" key="1">
    <source>
        <dbReference type="ARBA" id="ARBA00010699"/>
    </source>
</evidence>
<dbReference type="GO" id="GO:0004479">
    <property type="term" value="F:methionyl-tRNA formyltransferase activity"/>
    <property type="evidence" value="ECO:0007669"/>
    <property type="project" value="UniProtKB-EC"/>
</dbReference>
<dbReference type="PANTHER" id="PTHR11138:SF5">
    <property type="entry name" value="METHIONYL-TRNA FORMYLTRANSFERASE, MITOCHONDRIAL"/>
    <property type="match status" value="1"/>
</dbReference>
<accession>A0A6J6K4X3</accession>
<evidence type="ECO:0000256" key="2">
    <source>
        <dbReference type="ARBA" id="ARBA00012261"/>
    </source>
</evidence>
<dbReference type="InterPro" id="IPR041711">
    <property type="entry name" value="Met-tRNA-FMT_N"/>
</dbReference>
<dbReference type="InterPro" id="IPR036477">
    <property type="entry name" value="Formyl_transf_N_sf"/>
</dbReference>
<keyword evidence="4" id="KW-0648">Protein biosynthesis</keyword>
<evidence type="ECO:0000259" key="6">
    <source>
        <dbReference type="Pfam" id="PF02911"/>
    </source>
</evidence>
<evidence type="ECO:0000313" key="7">
    <source>
        <dbReference type="EMBL" id="CAB4643898.1"/>
    </source>
</evidence>
<dbReference type="PANTHER" id="PTHR11138">
    <property type="entry name" value="METHIONYL-TRNA FORMYLTRANSFERASE"/>
    <property type="match status" value="1"/>
</dbReference>
<evidence type="ECO:0000259" key="5">
    <source>
        <dbReference type="Pfam" id="PF00551"/>
    </source>
</evidence>
<dbReference type="Gene3D" id="3.40.50.12230">
    <property type="match status" value="1"/>
</dbReference>
<proteinExistence type="inferred from homology"/>
<dbReference type="EC" id="2.1.2.9" evidence="2"/>
<sequence length="272" mass="29983">MDKATGRGQSIRSNELAEWAKNSAIKIYQSGSTNDIKEIVGEVLPDVVITIAFGQIIKEDSLKIPKNGWLNVHFSKLPKWRGAAPVQHAILNGESSTGISIFQLEKGMDTGPVYLFEDVIIQDNEKTPDVLKKMSLMVPGLVLKTLEMITGNVPPIPQSVENISYAPKISKEDGKLDWNNTYFDIFNKFRAFYGNPGVWTLLNENRIVINNMRISNEKNLSPGQVSILANQLMVGTALGAIEILELTPAGRKTMSASEFIRGLLVKDGLKLG</sequence>
<comment type="similarity">
    <text evidence="1">Belongs to the Fmt family.</text>
</comment>
<dbReference type="InterPro" id="IPR005793">
    <property type="entry name" value="Formyl_trans_C"/>
</dbReference>
<dbReference type="AlphaFoldDB" id="A0A6J6K4X3"/>
<gene>
    <name evidence="7" type="ORF">UFOPK2234_00082</name>
</gene>
<dbReference type="SUPFAM" id="SSF53328">
    <property type="entry name" value="Formyltransferase"/>
    <property type="match status" value="1"/>
</dbReference>
<protein>
    <recommendedName>
        <fullName evidence="2">methionyl-tRNA formyltransferase</fullName>
        <ecNumber evidence="2">2.1.2.9</ecNumber>
    </recommendedName>
</protein>
<dbReference type="InterPro" id="IPR044135">
    <property type="entry name" value="Met-tRNA-FMT_C"/>
</dbReference>
<reference evidence="7" key="1">
    <citation type="submission" date="2020-05" db="EMBL/GenBank/DDBJ databases">
        <authorList>
            <person name="Chiriac C."/>
            <person name="Salcher M."/>
            <person name="Ghai R."/>
            <person name="Kavagutti S V."/>
        </authorList>
    </citation>
    <scope>NUCLEOTIDE SEQUENCE</scope>
</reference>
<evidence type="ECO:0000256" key="4">
    <source>
        <dbReference type="ARBA" id="ARBA00022917"/>
    </source>
</evidence>
<dbReference type="EMBL" id="CAEZWG010000006">
    <property type="protein sequence ID" value="CAB4643898.1"/>
    <property type="molecule type" value="Genomic_DNA"/>
</dbReference>
<keyword evidence="3" id="KW-0808">Transferase</keyword>
<dbReference type="InterPro" id="IPR011034">
    <property type="entry name" value="Formyl_transferase-like_C_sf"/>
</dbReference>
<dbReference type="InterPro" id="IPR005794">
    <property type="entry name" value="Fmt"/>
</dbReference>
<dbReference type="Pfam" id="PF02911">
    <property type="entry name" value="Formyl_trans_C"/>
    <property type="match status" value="1"/>
</dbReference>
<dbReference type="InterPro" id="IPR002376">
    <property type="entry name" value="Formyl_transf_N"/>
</dbReference>
<dbReference type="Pfam" id="PF00551">
    <property type="entry name" value="Formyl_trans_N"/>
    <property type="match status" value="1"/>
</dbReference>
<feature type="domain" description="Formyl transferase C-terminal" evidence="6">
    <location>
        <begin position="168"/>
        <end position="263"/>
    </location>
</feature>
<dbReference type="NCBIfam" id="TIGR00460">
    <property type="entry name" value="fmt"/>
    <property type="match status" value="1"/>
</dbReference>
<name>A0A6J6K4X3_9ZZZZ</name>
<dbReference type="CDD" id="cd08704">
    <property type="entry name" value="Met_tRNA_FMT_C"/>
    <property type="match status" value="1"/>
</dbReference>
<evidence type="ECO:0000256" key="3">
    <source>
        <dbReference type="ARBA" id="ARBA00022679"/>
    </source>
</evidence>
<dbReference type="CDD" id="cd08646">
    <property type="entry name" value="FMT_core_Met-tRNA-FMT_N"/>
    <property type="match status" value="1"/>
</dbReference>
<feature type="domain" description="Formyl transferase N-terminal" evidence="5">
    <location>
        <begin position="2"/>
        <end position="130"/>
    </location>
</feature>
<dbReference type="SUPFAM" id="SSF50486">
    <property type="entry name" value="FMT C-terminal domain-like"/>
    <property type="match status" value="1"/>
</dbReference>
<dbReference type="GO" id="GO:0005829">
    <property type="term" value="C:cytosol"/>
    <property type="evidence" value="ECO:0007669"/>
    <property type="project" value="TreeGrafter"/>
</dbReference>
<organism evidence="7">
    <name type="scientific">freshwater metagenome</name>
    <dbReference type="NCBI Taxonomy" id="449393"/>
    <lineage>
        <taxon>unclassified sequences</taxon>
        <taxon>metagenomes</taxon>
        <taxon>ecological metagenomes</taxon>
    </lineage>
</organism>